<evidence type="ECO:0000256" key="5">
    <source>
        <dbReference type="HAMAP-Rule" id="MF_00844"/>
    </source>
</evidence>
<dbReference type="PANTHER" id="PTHR15239:SF6">
    <property type="entry name" value="RIBOSOME QUALITY CONTROL COMPLEX SUBUNIT NEMF"/>
    <property type="match status" value="1"/>
</dbReference>
<accession>A0ABW4CT66</accession>
<dbReference type="RefSeq" id="WP_125696488.1">
    <property type="nucleotide sequence ID" value="NZ_JBHTOG010000048.1"/>
</dbReference>
<dbReference type="InterPro" id="IPR043682">
    <property type="entry name" value="RqcH_bacterial"/>
</dbReference>
<dbReference type="PANTHER" id="PTHR15239">
    <property type="entry name" value="NUCLEAR EXPORT MEDIATOR FACTOR NEMF"/>
    <property type="match status" value="1"/>
</dbReference>
<proteinExistence type="inferred from homology"/>
<dbReference type="Gene3D" id="3.40.970.40">
    <property type="entry name" value="fibrinogen binding protein from staphylococcus aureus domain like"/>
    <property type="match status" value="1"/>
</dbReference>
<sequence>MTFDGIFTHAMADELSTLLVGGRVNKITQPYPNEVILGIRAQRKNWPLLLSAHPQYARVQITQIPFENPAVPTNFTMSLRKYLAAASLQKLEQVDNDRVLHLDFATRDELGDDLSLRLVVELMGRHSNITLVNLNTGKILDLIRHVGADQNRYRLLMPGAQYVDPPKQDVVDPFKDDSRGYRELMKTSDLPLEKLLQRHYQGLGRDSAQELATRLQNGDADAAWDGFFEALRQPAATIAAGKQLQFSAIPYETLAGAQTQYPTLSAMLDAFYAGKAEHDRVQTQGGNLIHVLKNLIDKDEKKQKKLAQTLKSTEKADDYRIRGEVLTTYLHQVQRGETAVTLPNFYDEEKPLTIALSNQLSPSQNAQKYFAKYQKLRNAVAFVHEQMAKNQEELDYLTGIMTEIELASPKDLADIKTELQQGGYLKVQKKGKKPEKRVKVSAPDEFYASDGTRIWVGKNNLQNDQLTLRKAQKTDIWLHAKDVPGSHVIIDSAKPSDKTLLEAATLAAYFSKNRDGSNVWVDWIEVKKIRKPNGAKPGFVVYEGQRTVAVTPEEKTVAKLRVKPTL</sequence>
<evidence type="ECO:0000259" key="6">
    <source>
        <dbReference type="Pfam" id="PF05670"/>
    </source>
</evidence>
<dbReference type="EMBL" id="JBHTOG010000048">
    <property type="protein sequence ID" value="MFD1432936.1"/>
    <property type="molecule type" value="Genomic_DNA"/>
</dbReference>
<dbReference type="Proteomes" id="UP001597192">
    <property type="component" value="Unassembled WGS sequence"/>
</dbReference>
<evidence type="ECO:0000256" key="4">
    <source>
        <dbReference type="ARBA" id="ARBA00022917"/>
    </source>
</evidence>
<dbReference type="Pfam" id="PF05670">
    <property type="entry name" value="NFACT-R_1"/>
    <property type="match status" value="1"/>
</dbReference>
<dbReference type="HAMAP" id="MF_00844_B">
    <property type="entry name" value="RqcH_B"/>
    <property type="match status" value="1"/>
</dbReference>
<name>A0ABW4CT66_9LACO</name>
<organism evidence="7 8">
    <name type="scientific">Lacticaseibacillus yichunensis</name>
    <dbReference type="NCBI Taxonomy" id="2486015"/>
    <lineage>
        <taxon>Bacteria</taxon>
        <taxon>Bacillati</taxon>
        <taxon>Bacillota</taxon>
        <taxon>Bacilli</taxon>
        <taxon>Lactobacillales</taxon>
        <taxon>Lactobacillaceae</taxon>
        <taxon>Lacticaseibacillus</taxon>
    </lineage>
</organism>
<evidence type="ECO:0000313" key="8">
    <source>
        <dbReference type="Proteomes" id="UP001597192"/>
    </source>
</evidence>
<evidence type="ECO:0000256" key="1">
    <source>
        <dbReference type="ARBA" id="ARBA00022555"/>
    </source>
</evidence>
<keyword evidence="4 5" id="KW-0648">Protein biosynthesis</keyword>
<keyword evidence="3 5" id="KW-0694">RNA-binding</keyword>
<keyword evidence="1 5" id="KW-0820">tRNA-binding</keyword>
<comment type="function">
    <text evidence="5">Key component of the ribosome quality control system (RQC), a ribosome-associated complex that mediates the extraction of incompletely synthesized nascent chains from stalled ribosomes and their subsequent degradation. RqcH recruits Ala-charged tRNA, and with RqcP directs the elongation of stalled nascent chains on 50S ribosomal subunits, leading to non-templated C-terminal alanine extensions (Ala tail). The Ala tail promotes nascent chain degradation. May add between 1 and at least 8 Ala residues. Binds to stalled 50S ribosomal subunits.</text>
</comment>
<feature type="domain" description="NFACT RNA-binding" evidence="6">
    <location>
        <begin position="446"/>
        <end position="534"/>
    </location>
</feature>
<keyword evidence="8" id="KW-1185">Reference proteome</keyword>
<evidence type="ECO:0000313" key="7">
    <source>
        <dbReference type="EMBL" id="MFD1432936.1"/>
    </source>
</evidence>
<dbReference type="Pfam" id="PF05833">
    <property type="entry name" value="NFACT_N"/>
    <property type="match status" value="1"/>
</dbReference>
<reference evidence="8" key="1">
    <citation type="journal article" date="2019" name="Int. J. Syst. Evol. Microbiol.">
        <title>The Global Catalogue of Microorganisms (GCM) 10K type strain sequencing project: providing services to taxonomists for standard genome sequencing and annotation.</title>
        <authorList>
            <consortium name="The Broad Institute Genomics Platform"/>
            <consortium name="The Broad Institute Genome Sequencing Center for Infectious Disease"/>
            <person name="Wu L."/>
            <person name="Ma J."/>
        </authorList>
    </citation>
    <scope>NUCLEOTIDE SEQUENCE [LARGE SCALE GENOMIC DNA]</scope>
    <source>
        <strain evidence="8">CCM 8947</strain>
    </source>
</reference>
<evidence type="ECO:0000256" key="3">
    <source>
        <dbReference type="ARBA" id="ARBA00022884"/>
    </source>
</evidence>
<dbReference type="Gene3D" id="2.30.310.10">
    <property type="entry name" value="ibrinogen binding protein from staphylococcus aureus domain"/>
    <property type="match status" value="1"/>
</dbReference>
<gene>
    <name evidence="5" type="primary">rqcH</name>
    <name evidence="7" type="ORF">ACFQ47_09685</name>
</gene>
<comment type="subunit">
    <text evidence="5">Associates with stalled 50S ribosomal subunits. Binds to RqcP.</text>
</comment>
<comment type="caution">
    <text evidence="7">The sequence shown here is derived from an EMBL/GenBank/DDBJ whole genome shotgun (WGS) entry which is preliminary data.</text>
</comment>
<protein>
    <recommendedName>
        <fullName evidence="5">Rqc2 homolog RqcH</fullName>
        <shortName evidence="5">RqcH</shortName>
    </recommendedName>
</protein>
<keyword evidence="2 5" id="KW-0699">rRNA-binding</keyword>
<comment type="similarity">
    <text evidence="5">Belongs to the NEMF family.</text>
</comment>
<dbReference type="InterPro" id="IPR008532">
    <property type="entry name" value="NFACT_RNA-bd"/>
</dbReference>
<evidence type="ECO:0000256" key="2">
    <source>
        <dbReference type="ARBA" id="ARBA00022730"/>
    </source>
</evidence>
<dbReference type="InterPro" id="IPR051608">
    <property type="entry name" value="RQC_Subunit_NEMF"/>
</dbReference>